<accession>A0A8J8BFZ3</accession>
<reference evidence="1" key="1">
    <citation type="submission" date="2021-04" db="EMBL/GenBank/DDBJ databases">
        <title>Genome based classification of Actinospica acidithermotolerans sp. nov., an actinobacterium isolated from an Indonesian hot spring.</title>
        <authorList>
            <person name="Kusuma A.B."/>
            <person name="Putra K.E."/>
            <person name="Nafisah S."/>
            <person name="Loh J."/>
            <person name="Nouioui I."/>
            <person name="Goodfellow M."/>
        </authorList>
    </citation>
    <scope>NUCLEOTIDE SEQUENCE</scope>
    <source>
        <strain evidence="1">DSM 45618</strain>
    </source>
</reference>
<sequence length="828" mass="89439">MQIVSFEPRFRRLAALDRKFVNREEVIGAFSRQWPMIGSGPRVFNPVGVGGVGKSRLLRELREHGCQGARTALLDLQIPAMRQQEDALSVLRIELGRQGARFDRFDIAYAVLWQRLHPHMRVSRRDLPFVTESEVLTQIVDTATGLSVFGTAIGLLRVAGMLGSKARRRHRIASDETLARLDELTNAELVDSVTYLFAEDLRESSLNKPYALFIDAYEALIPSPVRTARVAMADVWLRDLVGQLDRGMTVIASREPLAWNRDDPQWAAAVETVEVGELPMRARIELLASCGVTEPAEQQAIALASAGLPFYLNLAVDTRLGIGTTTARRVVSGEEILRRFLQHVGSREARVLELLAVARVFDVDVFRDLATAFALPHDQLTWETLTAYSFVYPAGNDRLRLHQLMRESLQQRLPAAVLREVATLLRSLWAARAGRAEDPAAAAAAHRESAYHGLQAGTLDGPGLLAIADSAFMLGGRPAADGILGDLQRHLAAQPPATTSHLRETAACLEAEAAKRLADAAHILSLAGAGPTPDLLTVPGARLATTVADAHRMTGQTAAAARLYRTIWTTHPGPARYRAGVWLADIDMCQGRFHEAGTLATQILDGAAPDDHTTRGDVHRLLHLSHRFATDYAAAHQALEDAAEAYRAAGSVIGTLKLATNRAELLAWSGSADAVEAAAAALKSQEEFGDQAEIGKIYTALAIAQLRRANLPEAVAALHSADAALVKAHYRSGRARAELIRACTHAVSGHRHKAVTAVASAVSELTAADVYPTLVIFGDMLLARIGAHHDTVADAAATARRRISPPTRLPAIEHGTAAVIDQLIGSAS</sequence>
<dbReference type="AlphaFoldDB" id="A0A8J8BFZ3"/>
<dbReference type="Proteomes" id="UP000677913">
    <property type="component" value="Unassembled WGS sequence"/>
</dbReference>
<keyword evidence="2" id="KW-1185">Reference proteome</keyword>
<name>A0A8J8BFZ3_9ACTN</name>
<organism evidence="1 2">
    <name type="scientific">Actinocrinis puniceicyclus</name>
    <dbReference type="NCBI Taxonomy" id="977794"/>
    <lineage>
        <taxon>Bacteria</taxon>
        <taxon>Bacillati</taxon>
        <taxon>Actinomycetota</taxon>
        <taxon>Actinomycetes</taxon>
        <taxon>Catenulisporales</taxon>
        <taxon>Actinospicaceae</taxon>
        <taxon>Actinocrinis</taxon>
    </lineage>
</organism>
<dbReference type="InterPro" id="IPR011990">
    <property type="entry name" value="TPR-like_helical_dom_sf"/>
</dbReference>
<dbReference type="EMBL" id="JAGSXH010000173">
    <property type="protein sequence ID" value="MBS2966636.1"/>
    <property type="molecule type" value="Genomic_DNA"/>
</dbReference>
<comment type="caution">
    <text evidence="1">The sequence shown here is derived from an EMBL/GenBank/DDBJ whole genome shotgun (WGS) entry which is preliminary data.</text>
</comment>
<dbReference type="Gene3D" id="1.25.40.10">
    <property type="entry name" value="Tetratricopeptide repeat domain"/>
    <property type="match status" value="1"/>
</dbReference>
<evidence type="ECO:0000313" key="1">
    <source>
        <dbReference type="EMBL" id="MBS2966636.1"/>
    </source>
</evidence>
<protein>
    <submittedName>
        <fullName evidence="1">Uncharacterized protein</fullName>
    </submittedName>
</protein>
<evidence type="ECO:0000313" key="2">
    <source>
        <dbReference type="Proteomes" id="UP000677913"/>
    </source>
</evidence>
<dbReference type="SUPFAM" id="SSF48452">
    <property type="entry name" value="TPR-like"/>
    <property type="match status" value="1"/>
</dbReference>
<proteinExistence type="predicted"/>
<dbReference type="RefSeq" id="WP_211471905.1">
    <property type="nucleotide sequence ID" value="NZ_JAGSXH010000173.1"/>
</dbReference>
<gene>
    <name evidence="1" type="ORF">KGA66_26605</name>
</gene>